<dbReference type="Proteomes" id="UP000019024">
    <property type="component" value="Chromosome"/>
</dbReference>
<evidence type="ECO:0000313" key="2">
    <source>
        <dbReference type="EMBL" id="AHG01070.1"/>
    </source>
</evidence>
<dbReference type="AlphaFoldDB" id="W0JUX5"/>
<name>W0JUX5_9EURY</name>
<keyword evidence="3" id="KW-1185">Reference proteome</keyword>
<dbReference type="Pfam" id="PF01609">
    <property type="entry name" value="DDE_Tnp_1"/>
    <property type="match status" value="1"/>
</dbReference>
<dbReference type="PANTHER" id="PTHR33258:SF1">
    <property type="entry name" value="TRANSPOSASE INSL FOR INSERTION SEQUENCE ELEMENT IS186A-RELATED"/>
    <property type="match status" value="1"/>
</dbReference>
<evidence type="ECO:0000259" key="1">
    <source>
        <dbReference type="Pfam" id="PF01609"/>
    </source>
</evidence>
<dbReference type="InterPro" id="IPR002559">
    <property type="entry name" value="Transposase_11"/>
</dbReference>
<dbReference type="EMBL" id="CP007055">
    <property type="protein sequence ID" value="AHG01070.1"/>
    <property type="molecule type" value="Genomic_DNA"/>
</dbReference>
<dbReference type="STRING" id="797299.HALLA_15240"/>
<gene>
    <name evidence="2" type="ORF">HALLA_15240</name>
</gene>
<dbReference type="HOGENOM" id="CLU_2340052_0_0_2"/>
<sequence>MKFLSITTLSREEFQPADLATICRCRWQVELLFRELKTQYGFDEFDTTKKHLVAILLYAPLLSLVVSRGLLVRSSNTLLSGSCSRRKAGGDLPVASR</sequence>
<evidence type="ECO:0000313" key="3">
    <source>
        <dbReference type="Proteomes" id="UP000019024"/>
    </source>
</evidence>
<reference evidence="2 3" key="1">
    <citation type="submission" date="2014-01" db="EMBL/GenBank/DDBJ databases">
        <authorList>
            <consortium name="DOE Joint Genome Institute"/>
            <person name="Anderson I."/>
            <person name="Huntemann M."/>
            <person name="Han J."/>
            <person name="Chen A."/>
            <person name="Kyrpides N."/>
            <person name="Mavromatis K."/>
            <person name="Markowitz V."/>
            <person name="Palaniappan K."/>
            <person name="Ivanova N."/>
            <person name="Schaumberg A."/>
            <person name="Pati A."/>
            <person name="Liolios K."/>
            <person name="Nordberg H.P."/>
            <person name="Cantor M.N."/>
            <person name="Hua S.X."/>
            <person name="Woyke T."/>
        </authorList>
    </citation>
    <scope>NUCLEOTIDE SEQUENCE [LARGE SCALE GENOMIC DNA]</scope>
    <source>
        <strain evidence="2 3">XH-48</strain>
    </source>
</reference>
<dbReference type="SUPFAM" id="SSF53098">
    <property type="entry name" value="Ribonuclease H-like"/>
    <property type="match status" value="1"/>
</dbReference>
<feature type="domain" description="Transposase IS4-like" evidence="1">
    <location>
        <begin position="6"/>
        <end position="64"/>
    </location>
</feature>
<dbReference type="GO" id="GO:0003677">
    <property type="term" value="F:DNA binding"/>
    <property type="evidence" value="ECO:0007669"/>
    <property type="project" value="InterPro"/>
</dbReference>
<dbReference type="eggNOG" id="arCOG06159">
    <property type="taxonomic scope" value="Archaea"/>
</dbReference>
<accession>W0JUX5</accession>
<dbReference type="InterPro" id="IPR012337">
    <property type="entry name" value="RNaseH-like_sf"/>
</dbReference>
<dbReference type="GO" id="GO:0004803">
    <property type="term" value="F:transposase activity"/>
    <property type="evidence" value="ECO:0007669"/>
    <property type="project" value="InterPro"/>
</dbReference>
<dbReference type="KEGG" id="hlr:HALLA_15240"/>
<organism evidence="2 3">
    <name type="scientific">Halostagnicola larsenii XH-48</name>
    <dbReference type="NCBI Taxonomy" id="797299"/>
    <lineage>
        <taxon>Archaea</taxon>
        <taxon>Methanobacteriati</taxon>
        <taxon>Methanobacteriota</taxon>
        <taxon>Stenosarchaea group</taxon>
        <taxon>Halobacteria</taxon>
        <taxon>Halobacteriales</taxon>
        <taxon>Natrialbaceae</taxon>
        <taxon>Halostagnicola</taxon>
    </lineage>
</organism>
<protein>
    <recommendedName>
        <fullName evidence="1">Transposase IS4-like domain-containing protein</fullName>
    </recommendedName>
</protein>
<dbReference type="PANTHER" id="PTHR33258">
    <property type="entry name" value="TRANSPOSASE INSL FOR INSERTION SEQUENCE ELEMENT IS186A-RELATED"/>
    <property type="match status" value="1"/>
</dbReference>
<proteinExistence type="predicted"/>
<dbReference type="GO" id="GO:0006313">
    <property type="term" value="P:DNA transposition"/>
    <property type="evidence" value="ECO:0007669"/>
    <property type="project" value="InterPro"/>
</dbReference>